<accession>A0A1F6MB62</accession>
<dbReference type="STRING" id="1798680.A3J66_01480"/>
<evidence type="ECO:0000313" key="1">
    <source>
        <dbReference type="EMBL" id="OGH68897.1"/>
    </source>
</evidence>
<name>A0A1F6MB62_9BACT</name>
<gene>
    <name evidence="1" type="ORF">A3J66_01480</name>
</gene>
<protein>
    <submittedName>
        <fullName evidence="1">Uncharacterized protein</fullName>
    </submittedName>
</protein>
<evidence type="ECO:0000313" key="2">
    <source>
        <dbReference type="Proteomes" id="UP000176282"/>
    </source>
</evidence>
<proteinExistence type="predicted"/>
<dbReference type="AlphaFoldDB" id="A0A1F6MB62"/>
<reference evidence="1 2" key="1">
    <citation type="journal article" date="2016" name="Nat. Commun.">
        <title>Thousands of microbial genomes shed light on interconnected biogeochemical processes in an aquifer system.</title>
        <authorList>
            <person name="Anantharaman K."/>
            <person name="Brown C.T."/>
            <person name="Hug L.A."/>
            <person name="Sharon I."/>
            <person name="Castelle C.J."/>
            <person name="Probst A.J."/>
            <person name="Thomas B.C."/>
            <person name="Singh A."/>
            <person name="Wilkins M.J."/>
            <person name="Karaoz U."/>
            <person name="Brodie E.L."/>
            <person name="Williams K.H."/>
            <person name="Hubbard S.S."/>
            <person name="Banfield J.F."/>
        </authorList>
    </citation>
    <scope>NUCLEOTIDE SEQUENCE [LARGE SCALE GENOMIC DNA]</scope>
</reference>
<organism evidence="1 2">
    <name type="scientific">Candidatus Magasanikbacteria bacterium RIFCSPHIGHO2_02_FULL_47_14</name>
    <dbReference type="NCBI Taxonomy" id="1798680"/>
    <lineage>
        <taxon>Bacteria</taxon>
        <taxon>Candidatus Magasanikiibacteriota</taxon>
    </lineage>
</organism>
<dbReference type="EMBL" id="MFQB01000003">
    <property type="protein sequence ID" value="OGH68897.1"/>
    <property type="molecule type" value="Genomic_DNA"/>
</dbReference>
<comment type="caution">
    <text evidence="1">The sequence shown here is derived from an EMBL/GenBank/DDBJ whole genome shotgun (WGS) entry which is preliminary data.</text>
</comment>
<dbReference type="Proteomes" id="UP000176282">
    <property type="component" value="Unassembled WGS sequence"/>
</dbReference>
<sequence length="63" mass="7059">MTPVASGDRGFAFWGLTRPRPSDILVGTYPKMSRFAGHGKDGRGYGILYIHISYNLRKMVNDI</sequence>